<gene>
    <name evidence="2" type="ORF">NDU88_005980</name>
</gene>
<evidence type="ECO:0000313" key="2">
    <source>
        <dbReference type="EMBL" id="KAJ1117784.1"/>
    </source>
</evidence>
<feature type="compositionally biased region" description="Polar residues" evidence="1">
    <location>
        <begin position="1"/>
        <end position="12"/>
    </location>
</feature>
<reference evidence="2" key="1">
    <citation type="journal article" date="2022" name="bioRxiv">
        <title>Sequencing and chromosome-scale assembly of the giantPleurodeles waltlgenome.</title>
        <authorList>
            <person name="Brown T."/>
            <person name="Elewa A."/>
            <person name="Iarovenko S."/>
            <person name="Subramanian E."/>
            <person name="Araus A.J."/>
            <person name="Petzold A."/>
            <person name="Susuki M."/>
            <person name="Suzuki K.-i.T."/>
            <person name="Hayashi T."/>
            <person name="Toyoda A."/>
            <person name="Oliveira C."/>
            <person name="Osipova E."/>
            <person name="Leigh N.D."/>
            <person name="Simon A."/>
            <person name="Yun M.H."/>
        </authorList>
    </citation>
    <scope>NUCLEOTIDE SEQUENCE</scope>
    <source>
        <strain evidence="2">20211129_DDA</strain>
        <tissue evidence="2">Liver</tissue>
    </source>
</reference>
<comment type="caution">
    <text evidence="2">The sequence shown here is derived from an EMBL/GenBank/DDBJ whole genome shotgun (WGS) entry which is preliminary data.</text>
</comment>
<organism evidence="2 3">
    <name type="scientific">Pleurodeles waltl</name>
    <name type="common">Iberian ribbed newt</name>
    <dbReference type="NCBI Taxonomy" id="8319"/>
    <lineage>
        <taxon>Eukaryota</taxon>
        <taxon>Metazoa</taxon>
        <taxon>Chordata</taxon>
        <taxon>Craniata</taxon>
        <taxon>Vertebrata</taxon>
        <taxon>Euteleostomi</taxon>
        <taxon>Amphibia</taxon>
        <taxon>Batrachia</taxon>
        <taxon>Caudata</taxon>
        <taxon>Salamandroidea</taxon>
        <taxon>Salamandridae</taxon>
        <taxon>Pleurodelinae</taxon>
        <taxon>Pleurodeles</taxon>
    </lineage>
</organism>
<dbReference type="AlphaFoldDB" id="A0AAV7NT28"/>
<dbReference type="EMBL" id="JANPWB010000012">
    <property type="protein sequence ID" value="KAJ1117784.1"/>
    <property type="molecule type" value="Genomic_DNA"/>
</dbReference>
<dbReference type="Proteomes" id="UP001066276">
    <property type="component" value="Chromosome 8"/>
</dbReference>
<sequence length="133" mass="13949">MTLPGVQSTSNGAAPAHQPLNAYGRHSPQMQVILGSPVVEGWPLLVRYGIERAPLAHDCLFLDSSFLGTGASRVFGRGAFQCSGRLVLLGAPQLHTLTGGLCRIVQAHGGPQGALLQACCSIGLWPRPLALRS</sequence>
<evidence type="ECO:0000256" key="1">
    <source>
        <dbReference type="SAM" id="MobiDB-lite"/>
    </source>
</evidence>
<protein>
    <submittedName>
        <fullName evidence="2">Uncharacterized protein</fullName>
    </submittedName>
</protein>
<feature type="region of interest" description="Disordered" evidence="1">
    <location>
        <begin position="1"/>
        <end position="21"/>
    </location>
</feature>
<proteinExistence type="predicted"/>
<keyword evidence="3" id="KW-1185">Reference proteome</keyword>
<evidence type="ECO:0000313" key="3">
    <source>
        <dbReference type="Proteomes" id="UP001066276"/>
    </source>
</evidence>
<accession>A0AAV7NT28</accession>
<name>A0AAV7NT28_PLEWA</name>